<keyword evidence="1" id="KW-0862">Zinc</keyword>
<accession>A0AAN7AQX5</accession>
<keyword evidence="4" id="KW-1185">Reference proteome</keyword>
<feature type="domain" description="C2H2-type" evidence="2">
    <location>
        <begin position="301"/>
        <end position="330"/>
    </location>
</feature>
<dbReference type="AlphaFoldDB" id="A0AAN7AQX5"/>
<sequence>MDRAQLNLTPAAMSRSTASPWMRALPMLMRILLPQIRSVQIYGHPSTTPLPTKELVYKGYSARRKMEEAMPAALIRNCNKCEECYLLTCYVCSKSCNYTHFDFASRGGRRCNCPLFDSVEQRHVQEVLDAEAAARKKVADENPDVDASLLHINMCLPARSHRFIYSINLVCLSSAVQPSYYISQRSNVLRSPFSRFSSHLGQAVLSDNIRLARSKPVAFFSSLIHPTPGHCPKRGPSITRATCRMHLGGYRPPVVEACQTFRSTWLWTGTCGKLPSPAQTQDEAVSKRRRRGSKAAQVKPYMCGIAGCSQMFSQRMHLDTHRRAHTGESALREVLFYLPI</sequence>
<name>A0AAN7AQX5_9PEZI</name>
<dbReference type="InterPro" id="IPR013087">
    <property type="entry name" value="Znf_C2H2_type"/>
</dbReference>
<evidence type="ECO:0000256" key="1">
    <source>
        <dbReference type="PROSITE-ProRule" id="PRU00042"/>
    </source>
</evidence>
<protein>
    <recommendedName>
        <fullName evidence="2">C2H2-type domain-containing protein</fullName>
    </recommendedName>
</protein>
<dbReference type="EMBL" id="MU863999">
    <property type="protein sequence ID" value="KAK4195879.1"/>
    <property type="molecule type" value="Genomic_DNA"/>
</dbReference>
<dbReference type="GO" id="GO:0008270">
    <property type="term" value="F:zinc ion binding"/>
    <property type="evidence" value="ECO:0007669"/>
    <property type="project" value="UniProtKB-KW"/>
</dbReference>
<keyword evidence="1" id="KW-0863">Zinc-finger</keyword>
<gene>
    <name evidence="3" type="ORF">QBC40DRAFT_300772</name>
</gene>
<evidence type="ECO:0000313" key="4">
    <source>
        <dbReference type="Proteomes" id="UP001303160"/>
    </source>
</evidence>
<dbReference type="PROSITE" id="PS00028">
    <property type="entry name" value="ZINC_FINGER_C2H2_1"/>
    <property type="match status" value="1"/>
</dbReference>
<evidence type="ECO:0000259" key="2">
    <source>
        <dbReference type="PROSITE" id="PS50157"/>
    </source>
</evidence>
<evidence type="ECO:0000313" key="3">
    <source>
        <dbReference type="EMBL" id="KAK4195879.1"/>
    </source>
</evidence>
<dbReference type="Proteomes" id="UP001303160">
    <property type="component" value="Unassembled WGS sequence"/>
</dbReference>
<dbReference type="PROSITE" id="PS50157">
    <property type="entry name" value="ZINC_FINGER_C2H2_2"/>
    <property type="match status" value="1"/>
</dbReference>
<keyword evidence="1" id="KW-0479">Metal-binding</keyword>
<dbReference type="Gene3D" id="3.30.160.60">
    <property type="entry name" value="Classic Zinc Finger"/>
    <property type="match status" value="1"/>
</dbReference>
<proteinExistence type="predicted"/>
<organism evidence="3 4">
    <name type="scientific">Triangularia verruculosa</name>
    <dbReference type="NCBI Taxonomy" id="2587418"/>
    <lineage>
        <taxon>Eukaryota</taxon>
        <taxon>Fungi</taxon>
        <taxon>Dikarya</taxon>
        <taxon>Ascomycota</taxon>
        <taxon>Pezizomycotina</taxon>
        <taxon>Sordariomycetes</taxon>
        <taxon>Sordariomycetidae</taxon>
        <taxon>Sordariales</taxon>
        <taxon>Podosporaceae</taxon>
        <taxon>Triangularia</taxon>
    </lineage>
</organism>
<dbReference type="SUPFAM" id="SSF57667">
    <property type="entry name" value="beta-beta-alpha zinc fingers"/>
    <property type="match status" value="1"/>
</dbReference>
<reference evidence="3" key="1">
    <citation type="journal article" date="2023" name="Mol. Phylogenet. Evol.">
        <title>Genome-scale phylogeny and comparative genomics of the fungal order Sordariales.</title>
        <authorList>
            <person name="Hensen N."/>
            <person name="Bonometti L."/>
            <person name="Westerberg I."/>
            <person name="Brannstrom I.O."/>
            <person name="Guillou S."/>
            <person name="Cros-Aarteil S."/>
            <person name="Calhoun S."/>
            <person name="Haridas S."/>
            <person name="Kuo A."/>
            <person name="Mondo S."/>
            <person name="Pangilinan J."/>
            <person name="Riley R."/>
            <person name="LaButti K."/>
            <person name="Andreopoulos B."/>
            <person name="Lipzen A."/>
            <person name="Chen C."/>
            <person name="Yan M."/>
            <person name="Daum C."/>
            <person name="Ng V."/>
            <person name="Clum A."/>
            <person name="Steindorff A."/>
            <person name="Ohm R.A."/>
            <person name="Martin F."/>
            <person name="Silar P."/>
            <person name="Natvig D.O."/>
            <person name="Lalanne C."/>
            <person name="Gautier V."/>
            <person name="Ament-Velasquez S.L."/>
            <person name="Kruys A."/>
            <person name="Hutchinson M.I."/>
            <person name="Powell A.J."/>
            <person name="Barry K."/>
            <person name="Miller A.N."/>
            <person name="Grigoriev I.V."/>
            <person name="Debuchy R."/>
            <person name="Gladieux P."/>
            <person name="Hiltunen Thoren M."/>
            <person name="Johannesson H."/>
        </authorList>
    </citation>
    <scope>NUCLEOTIDE SEQUENCE</scope>
    <source>
        <strain evidence="3">CBS 315.58</strain>
    </source>
</reference>
<reference evidence="3" key="2">
    <citation type="submission" date="2023-05" db="EMBL/GenBank/DDBJ databases">
        <authorList>
            <consortium name="Lawrence Berkeley National Laboratory"/>
            <person name="Steindorff A."/>
            <person name="Hensen N."/>
            <person name="Bonometti L."/>
            <person name="Westerberg I."/>
            <person name="Brannstrom I.O."/>
            <person name="Guillou S."/>
            <person name="Cros-Aarteil S."/>
            <person name="Calhoun S."/>
            <person name="Haridas S."/>
            <person name="Kuo A."/>
            <person name="Mondo S."/>
            <person name="Pangilinan J."/>
            <person name="Riley R."/>
            <person name="Labutti K."/>
            <person name="Andreopoulos B."/>
            <person name="Lipzen A."/>
            <person name="Chen C."/>
            <person name="Yanf M."/>
            <person name="Daum C."/>
            <person name="Ng V."/>
            <person name="Clum A."/>
            <person name="Ohm R."/>
            <person name="Martin F."/>
            <person name="Silar P."/>
            <person name="Natvig D."/>
            <person name="Lalanne C."/>
            <person name="Gautier V."/>
            <person name="Ament-Velasquez S.L."/>
            <person name="Kruys A."/>
            <person name="Hutchinson M.I."/>
            <person name="Powell A.J."/>
            <person name="Barry K."/>
            <person name="Miller A.N."/>
            <person name="Grigoriev I.V."/>
            <person name="Debuchy R."/>
            <person name="Gladieux P."/>
            <person name="Thoren M.H."/>
            <person name="Johannesson H."/>
        </authorList>
    </citation>
    <scope>NUCLEOTIDE SEQUENCE</scope>
    <source>
        <strain evidence="3">CBS 315.58</strain>
    </source>
</reference>
<comment type="caution">
    <text evidence="3">The sequence shown here is derived from an EMBL/GenBank/DDBJ whole genome shotgun (WGS) entry which is preliminary data.</text>
</comment>
<dbReference type="InterPro" id="IPR036236">
    <property type="entry name" value="Znf_C2H2_sf"/>
</dbReference>